<dbReference type="OrthoDB" id="9797755at2"/>
<comment type="caution">
    <text evidence="1">The sequence shown here is derived from an EMBL/GenBank/DDBJ whole genome shotgun (WGS) entry which is preliminary data.</text>
</comment>
<dbReference type="PANTHER" id="PTHR36513">
    <property type="entry name" value="ABC TRANSMEMBRANE TYPE-1 DOMAIN-CONTAINING PROTEIN"/>
    <property type="match status" value="1"/>
</dbReference>
<organism evidence="1 2">
    <name type="scientific">Pseudothioclava arenosa</name>
    <dbReference type="NCBI Taxonomy" id="1795308"/>
    <lineage>
        <taxon>Bacteria</taxon>
        <taxon>Pseudomonadati</taxon>
        <taxon>Pseudomonadota</taxon>
        <taxon>Alphaproteobacteria</taxon>
        <taxon>Rhodobacterales</taxon>
        <taxon>Paracoccaceae</taxon>
        <taxon>Pseudothioclava</taxon>
    </lineage>
</organism>
<dbReference type="Pfam" id="PF05990">
    <property type="entry name" value="DUF900"/>
    <property type="match status" value="1"/>
</dbReference>
<name>A0A2A4CM33_9RHOB</name>
<evidence type="ECO:0000313" key="1">
    <source>
        <dbReference type="EMBL" id="PCD75557.1"/>
    </source>
</evidence>
<gene>
    <name evidence="1" type="ORF">CLN94_13370</name>
</gene>
<sequence length="377" mass="40668">MFFGVDGVKFKACILMLVTSLAIVGCGSAERGIIGLAAEPQNGDAANNIRKHEIFILTSRAPDSDPTILFSGKRSSEIGLAKLTVSVPPNHTPGKIESPRSGIPRPTEHFTATDPAIFASEGDFVSALQAELNRRSVHNRNVLVFVHGYNTTLSEAVLRMGQFVEDSGYEGVPVLFSWASGGHLLDYVYDMNSVLIARDDLLLGANLISKTNAKAVDILSHSMGNLLTVEAMRQAKLNGTLNRTGRLRHVILAAPDIDADLFRQQLAPFADNERQFYILISHDDRALSFSRILARGVPRVGNEDVEYLAGLGVTILDLSEIDVNGSNHSKFADSPEIVQLIGKRLSVDGVGTRNGSDPLLSSVLMLPITVTAATLAR</sequence>
<proteinExistence type="predicted"/>
<dbReference type="InterPro" id="IPR010297">
    <property type="entry name" value="DUF900_hydrolase"/>
</dbReference>
<dbReference type="AlphaFoldDB" id="A0A2A4CM33"/>
<dbReference type="PANTHER" id="PTHR36513:SF1">
    <property type="entry name" value="TRANSMEMBRANE PROTEIN"/>
    <property type="match status" value="1"/>
</dbReference>
<protein>
    <recommendedName>
        <fullName evidence="3">Esterase/lipase superfamily enzyme</fullName>
    </recommendedName>
</protein>
<dbReference type="RefSeq" id="WP_096434474.1">
    <property type="nucleotide sequence ID" value="NZ_NTJD01000013.1"/>
</dbReference>
<dbReference type="InterPro" id="IPR014586">
    <property type="entry name" value="UCP033909"/>
</dbReference>
<dbReference type="InterPro" id="IPR029058">
    <property type="entry name" value="AB_hydrolase_fold"/>
</dbReference>
<evidence type="ECO:0000313" key="2">
    <source>
        <dbReference type="Proteomes" id="UP000243507"/>
    </source>
</evidence>
<dbReference type="EMBL" id="NTJD01000013">
    <property type="protein sequence ID" value="PCD75557.1"/>
    <property type="molecule type" value="Genomic_DNA"/>
</dbReference>
<keyword evidence="2" id="KW-1185">Reference proteome</keyword>
<dbReference type="Gene3D" id="3.40.50.1820">
    <property type="entry name" value="alpha/beta hydrolase"/>
    <property type="match status" value="1"/>
</dbReference>
<dbReference type="Proteomes" id="UP000243507">
    <property type="component" value="Unassembled WGS sequence"/>
</dbReference>
<dbReference type="SUPFAM" id="SSF53474">
    <property type="entry name" value="alpha/beta-Hydrolases"/>
    <property type="match status" value="1"/>
</dbReference>
<dbReference type="PIRSF" id="PIRSF033909">
    <property type="entry name" value="UCP033909"/>
    <property type="match status" value="1"/>
</dbReference>
<evidence type="ECO:0008006" key="3">
    <source>
        <dbReference type="Google" id="ProtNLM"/>
    </source>
</evidence>
<reference evidence="1 2" key="1">
    <citation type="submission" date="2017-09" db="EMBL/GenBank/DDBJ databases">
        <title>A multilocus sequence analysis scheme for characterization of bacteria in the genus Thioclava.</title>
        <authorList>
            <person name="Liu Y."/>
            <person name="Shao Z."/>
        </authorList>
    </citation>
    <scope>NUCLEOTIDE SEQUENCE [LARGE SCALE GENOMIC DNA]</scope>
    <source>
        <strain evidence="1 2">CAU 1312</strain>
    </source>
</reference>
<accession>A0A2A4CM33</accession>